<dbReference type="AlphaFoldDB" id="A0A1B2F7T8"/>
<evidence type="ECO:0000313" key="1">
    <source>
        <dbReference type="EMBL" id="ANY88359.1"/>
    </source>
</evidence>
<reference evidence="1" key="1">
    <citation type="submission" date="2016-07" db="EMBL/GenBank/DDBJ databases">
        <title>New class B carbapenemase carried by novel plasmid in Pseudomonas putida enviromental strain in eastern Amazonia.</title>
        <authorList>
            <person name="Souza C.O."/>
            <person name="Lima K.V."/>
            <person name="Brasiliense D.M."/>
            <person name="Perez-Chaparro P.J."/>
            <person name="Mamizuka E.M."/>
            <person name="Lima M.O."/>
            <person name="Lima L.N."/>
            <person name="McCulloch J.A."/>
        </authorList>
    </citation>
    <scope>NUCLEOTIDE SEQUENCE [LARGE SCALE GENOMIC DNA]</scope>
    <source>
        <strain evidence="1">IEC33019</strain>
    </source>
</reference>
<dbReference type="InterPro" id="IPR012902">
    <property type="entry name" value="N_methyl_site"/>
</dbReference>
<dbReference type="Pfam" id="PF07963">
    <property type="entry name" value="N_methyl"/>
    <property type="match status" value="1"/>
</dbReference>
<proteinExistence type="predicted"/>
<dbReference type="RefSeq" id="WP_070093368.1">
    <property type="nucleotide sequence ID" value="NZ_CP016634.1"/>
</dbReference>
<protein>
    <recommendedName>
        <fullName evidence="2">Pilus assembly protein PilW</fullName>
    </recommendedName>
</protein>
<name>A0A1B2F7T8_PSEPU</name>
<gene>
    <name evidence="1" type="ORF">IEC33019_2820</name>
</gene>
<evidence type="ECO:0008006" key="2">
    <source>
        <dbReference type="Google" id="ProtNLM"/>
    </source>
</evidence>
<dbReference type="EMBL" id="CP016634">
    <property type="protein sequence ID" value="ANY88359.1"/>
    <property type="molecule type" value="Genomic_DNA"/>
</dbReference>
<organism evidence="1">
    <name type="scientific">Pseudomonas putida</name>
    <name type="common">Arthrobacter siderocapsulatus</name>
    <dbReference type="NCBI Taxonomy" id="303"/>
    <lineage>
        <taxon>Bacteria</taxon>
        <taxon>Pseudomonadati</taxon>
        <taxon>Pseudomonadota</taxon>
        <taxon>Gammaproteobacteria</taxon>
        <taxon>Pseudomonadales</taxon>
        <taxon>Pseudomonadaceae</taxon>
        <taxon>Pseudomonas</taxon>
    </lineage>
</organism>
<accession>A0A1B2F7T8</accession>
<sequence length="222" mass="24227">MTRTQAGFGLLEALLALAIGLVLLGAASQVFVSTYQAWQAQAASARLQDDARLALQRMAQDIRSAGMLGCLRHEAISFDSPAAAEAFTQPVRIARTGDGRLESLSLVGEQLPGTGRQPDWILLTDCLSWAQVRNARDAQATKDALGLPIQRVTYQLLGNDLRLVRGNQSQTLIDQVRDLRAALVSTGEGARVDVQLTLFDPRQQVELRHEMSVALRNRLPES</sequence>